<dbReference type="RefSeq" id="XP_013279880.1">
    <property type="nucleotide sequence ID" value="XM_013424426.1"/>
</dbReference>
<dbReference type="HOGENOM" id="CLU_1475199_0_0_1"/>
<dbReference type="AlphaFoldDB" id="A0A0D2ENX6"/>
<protein>
    <submittedName>
        <fullName evidence="2">Uncharacterized protein</fullName>
    </submittedName>
</protein>
<feature type="region of interest" description="Disordered" evidence="1">
    <location>
        <begin position="87"/>
        <end position="119"/>
    </location>
</feature>
<evidence type="ECO:0000313" key="3">
    <source>
        <dbReference type="Proteomes" id="UP000053029"/>
    </source>
</evidence>
<evidence type="ECO:0000256" key="1">
    <source>
        <dbReference type="SAM" id="MobiDB-lite"/>
    </source>
</evidence>
<evidence type="ECO:0000313" key="2">
    <source>
        <dbReference type="EMBL" id="KIW76072.1"/>
    </source>
</evidence>
<name>A0A0D2ENX6_9EURO</name>
<sequence length="183" mass="19826">MASKPHMTPDTKCRIARPALGADRSVMMRAKREEYVAQMVLDPSLRSIARTDNPIGIPLTAFTLVTVPEDSMLSVYLRSREAVDTSIETRMSSHEGRPSSSCGNSDPTGQSPQRLHDNDDAAIVKDGVTGKEQSASNSSVELELDKFMATLTATVTPDAVIRTITSTKGTKLQATRETSQTKT</sequence>
<accession>A0A0D2ENX6</accession>
<gene>
    <name evidence="2" type="ORF">Z517_10817</name>
</gene>
<dbReference type="GeneID" id="25310307"/>
<keyword evidence="3" id="KW-1185">Reference proteome</keyword>
<feature type="compositionally biased region" description="Polar residues" evidence="1">
    <location>
        <begin position="98"/>
        <end position="113"/>
    </location>
</feature>
<organism evidence="2 3">
    <name type="scientific">Fonsecaea pedrosoi CBS 271.37</name>
    <dbReference type="NCBI Taxonomy" id="1442368"/>
    <lineage>
        <taxon>Eukaryota</taxon>
        <taxon>Fungi</taxon>
        <taxon>Dikarya</taxon>
        <taxon>Ascomycota</taxon>
        <taxon>Pezizomycotina</taxon>
        <taxon>Eurotiomycetes</taxon>
        <taxon>Chaetothyriomycetidae</taxon>
        <taxon>Chaetothyriales</taxon>
        <taxon>Herpotrichiellaceae</taxon>
        <taxon>Fonsecaea</taxon>
    </lineage>
</organism>
<dbReference type="OrthoDB" id="4151620at2759"/>
<dbReference type="Proteomes" id="UP000053029">
    <property type="component" value="Unassembled WGS sequence"/>
</dbReference>
<dbReference type="VEuPathDB" id="FungiDB:Z517_10817"/>
<reference evidence="2 3" key="1">
    <citation type="submission" date="2015-01" db="EMBL/GenBank/DDBJ databases">
        <title>The Genome Sequence of Fonsecaea pedrosoi CBS 271.37.</title>
        <authorList>
            <consortium name="The Broad Institute Genomics Platform"/>
            <person name="Cuomo C."/>
            <person name="de Hoog S."/>
            <person name="Gorbushina A."/>
            <person name="Stielow B."/>
            <person name="Teixiera M."/>
            <person name="Abouelleil A."/>
            <person name="Chapman S.B."/>
            <person name="Priest M."/>
            <person name="Young S.K."/>
            <person name="Wortman J."/>
            <person name="Nusbaum C."/>
            <person name="Birren B."/>
        </authorList>
    </citation>
    <scope>NUCLEOTIDE SEQUENCE [LARGE SCALE GENOMIC DNA]</scope>
    <source>
        <strain evidence="2 3">CBS 271.37</strain>
    </source>
</reference>
<dbReference type="EMBL" id="KN846975">
    <property type="protein sequence ID" value="KIW76072.1"/>
    <property type="molecule type" value="Genomic_DNA"/>
</dbReference>
<proteinExistence type="predicted"/>